<gene>
    <name evidence="1" type="ORF">J07HQW2_02983</name>
</gene>
<reference evidence="1 2" key="1">
    <citation type="journal article" date="2013" name="PLoS ONE">
        <title>Assembly-driven community genomics of a hypersaline microbial ecosystem.</title>
        <authorList>
            <person name="Podell S."/>
            <person name="Ugalde J.A."/>
            <person name="Narasingarao P."/>
            <person name="Banfield J.F."/>
            <person name="Heidelberg K.B."/>
            <person name="Allen E.E."/>
        </authorList>
    </citation>
    <scope>NUCLEOTIDE SEQUENCE [LARGE SCALE GENOMIC DNA]</scope>
    <source>
        <strain evidence="2">J07HQW2</strain>
    </source>
</reference>
<evidence type="ECO:0000313" key="1">
    <source>
        <dbReference type="EMBL" id="ERG96503.1"/>
    </source>
</evidence>
<organism evidence="1 2">
    <name type="scientific">Haloquadratum walsbyi J07HQW2</name>
    <dbReference type="NCBI Taxonomy" id="1238425"/>
    <lineage>
        <taxon>Archaea</taxon>
        <taxon>Methanobacteriati</taxon>
        <taxon>Methanobacteriota</taxon>
        <taxon>Stenosarchaea group</taxon>
        <taxon>Halobacteria</taxon>
        <taxon>Halobacteriales</taxon>
        <taxon>Haloferacaceae</taxon>
        <taxon>Haloquadratum</taxon>
    </lineage>
</organism>
<proteinExistence type="predicted"/>
<dbReference type="Proteomes" id="UP000030710">
    <property type="component" value="Unassembled WGS sequence"/>
</dbReference>
<accession>U1NHZ3</accession>
<name>U1NHZ3_9EURY</name>
<dbReference type="EMBL" id="KE356561">
    <property type="protein sequence ID" value="ERG96503.1"/>
    <property type="molecule type" value="Genomic_DNA"/>
</dbReference>
<protein>
    <submittedName>
        <fullName evidence="1">Uncharacterized protein</fullName>
    </submittedName>
</protein>
<dbReference type="AlphaFoldDB" id="U1NHZ3"/>
<evidence type="ECO:0000313" key="2">
    <source>
        <dbReference type="Proteomes" id="UP000030710"/>
    </source>
</evidence>
<sequence length="46" mass="5340">MIMITESAITNRWESLQSQSRDTRFNLGVDHIDNLNTECLNEWDAA</sequence>
<dbReference type="HOGENOM" id="CLU_3178533_0_0_2"/>